<feature type="region of interest" description="Disordered" evidence="1">
    <location>
        <begin position="129"/>
        <end position="202"/>
    </location>
</feature>
<reference evidence="2 3" key="1">
    <citation type="journal article" date="2019" name="Commun. Biol.">
        <title>The bagworm genome reveals a unique fibroin gene that provides high tensile strength.</title>
        <authorList>
            <person name="Kono N."/>
            <person name="Nakamura H."/>
            <person name="Ohtoshi R."/>
            <person name="Tomita M."/>
            <person name="Numata K."/>
            <person name="Arakawa K."/>
        </authorList>
    </citation>
    <scope>NUCLEOTIDE SEQUENCE [LARGE SCALE GENOMIC DNA]</scope>
</reference>
<protein>
    <submittedName>
        <fullName evidence="2">Uncharacterized protein</fullName>
    </submittedName>
</protein>
<dbReference type="AlphaFoldDB" id="A0A4C1YN20"/>
<organism evidence="2 3">
    <name type="scientific">Eumeta variegata</name>
    <name type="common">Bagworm moth</name>
    <name type="synonym">Eumeta japonica</name>
    <dbReference type="NCBI Taxonomy" id="151549"/>
    <lineage>
        <taxon>Eukaryota</taxon>
        <taxon>Metazoa</taxon>
        <taxon>Ecdysozoa</taxon>
        <taxon>Arthropoda</taxon>
        <taxon>Hexapoda</taxon>
        <taxon>Insecta</taxon>
        <taxon>Pterygota</taxon>
        <taxon>Neoptera</taxon>
        <taxon>Endopterygota</taxon>
        <taxon>Lepidoptera</taxon>
        <taxon>Glossata</taxon>
        <taxon>Ditrysia</taxon>
        <taxon>Tineoidea</taxon>
        <taxon>Psychidae</taxon>
        <taxon>Oiketicinae</taxon>
        <taxon>Eumeta</taxon>
    </lineage>
</organism>
<accession>A0A4C1YN20</accession>
<feature type="compositionally biased region" description="Basic and acidic residues" evidence="1">
    <location>
        <begin position="149"/>
        <end position="163"/>
    </location>
</feature>
<evidence type="ECO:0000313" key="2">
    <source>
        <dbReference type="EMBL" id="GBP75745.1"/>
    </source>
</evidence>
<evidence type="ECO:0000313" key="3">
    <source>
        <dbReference type="Proteomes" id="UP000299102"/>
    </source>
</evidence>
<proteinExistence type="predicted"/>
<name>A0A4C1YN20_EUMVA</name>
<dbReference type="STRING" id="151549.A0A4C1YN20"/>
<dbReference type="Proteomes" id="UP000299102">
    <property type="component" value="Unassembled WGS sequence"/>
</dbReference>
<sequence>MSARTEPGPTVLGVFRDLRRFWRVSSKSPRALPSGAPAGDNEVHPAALTRALTRAVSDSPDETPLILSFEAFRSHDTGWFQLTSLDLYDQLLLCFGVVTINPCFVTCYCVPHKISGTFLESERCWTEGELEEGHKQTGVSRSDSTSSSGREEKESEFRARASTDSRLPPRPARSRHPPQRLAHPPQTRRMSVAMRGNNASTY</sequence>
<comment type="caution">
    <text evidence="2">The sequence shown here is derived from an EMBL/GenBank/DDBJ whole genome shotgun (WGS) entry which is preliminary data.</text>
</comment>
<dbReference type="OrthoDB" id="18798at2759"/>
<dbReference type="EMBL" id="BGZK01001260">
    <property type="protein sequence ID" value="GBP75745.1"/>
    <property type="molecule type" value="Genomic_DNA"/>
</dbReference>
<gene>
    <name evidence="2" type="ORF">EVAR_59388_1</name>
</gene>
<evidence type="ECO:0000256" key="1">
    <source>
        <dbReference type="SAM" id="MobiDB-lite"/>
    </source>
</evidence>
<keyword evidence="3" id="KW-1185">Reference proteome</keyword>